<sequence length="328" mass="34764">MKAWRLQKYNKDVGAAIDSLTLEDIPVPEPQDGNVLIKTACCSVNPVDWKLFSGAMDAMFPQVFPSTPGFDVAGVVEKVGPGVTDLAVGDRITCDLGGASSNKQGPSGAFAEYCIAPVDFCSKVGDIDFETVVGLPLAGITAFQGLFTGIHKQDLGHCKEGDKVLILGGAGGVGTFALQLASNAGCHVATTASPAKFDFVKGLGAKEIINYHDQDWGEVLAGQDYDLIFDCIGLMDDLKVRAPKVLKKGGKFISIANFDPSAAKATDDIEFAVFLTVSNRTDLDKMVQMMKDGKLKVVNDTVYPFAETQAALKQSMGGRTSGKVVIKL</sequence>
<protein>
    <recommendedName>
        <fullName evidence="1">Enoyl reductase (ER) domain-containing protein</fullName>
    </recommendedName>
</protein>
<feature type="domain" description="Enoyl reductase (ER)" evidence="1">
    <location>
        <begin position="15"/>
        <end position="326"/>
    </location>
</feature>
<dbReference type="InterPro" id="IPR002364">
    <property type="entry name" value="Quin_OxRdtase/zeta-crystal_CS"/>
</dbReference>
<dbReference type="InterPro" id="IPR052733">
    <property type="entry name" value="Chloroplast_QOR"/>
</dbReference>
<dbReference type="InterPro" id="IPR020843">
    <property type="entry name" value="ER"/>
</dbReference>
<dbReference type="Gene3D" id="3.40.50.720">
    <property type="entry name" value="NAD(P)-binding Rossmann-like Domain"/>
    <property type="match status" value="1"/>
</dbReference>
<gene>
    <name evidence="2" type="ORF">CYCCA115_LOCUS20721</name>
</gene>
<dbReference type="EMBL" id="CAKOGP040002191">
    <property type="protein sequence ID" value="CAJ1964622.1"/>
    <property type="molecule type" value="Genomic_DNA"/>
</dbReference>
<evidence type="ECO:0000259" key="1">
    <source>
        <dbReference type="SMART" id="SM00829"/>
    </source>
</evidence>
<name>A0AAD2G6B4_9STRA</name>
<proteinExistence type="predicted"/>
<dbReference type="Pfam" id="PF08240">
    <property type="entry name" value="ADH_N"/>
    <property type="match status" value="1"/>
</dbReference>
<comment type="caution">
    <text evidence="2">The sequence shown here is derived from an EMBL/GenBank/DDBJ whole genome shotgun (WGS) entry which is preliminary data.</text>
</comment>
<dbReference type="SUPFAM" id="SSF51735">
    <property type="entry name" value="NAD(P)-binding Rossmann-fold domains"/>
    <property type="match status" value="1"/>
</dbReference>
<dbReference type="InterPro" id="IPR013154">
    <property type="entry name" value="ADH-like_N"/>
</dbReference>
<evidence type="ECO:0000313" key="3">
    <source>
        <dbReference type="Proteomes" id="UP001295423"/>
    </source>
</evidence>
<evidence type="ECO:0000313" key="2">
    <source>
        <dbReference type="EMBL" id="CAJ1964622.1"/>
    </source>
</evidence>
<reference evidence="2" key="1">
    <citation type="submission" date="2023-08" db="EMBL/GenBank/DDBJ databases">
        <authorList>
            <person name="Audoor S."/>
            <person name="Bilcke G."/>
        </authorList>
    </citation>
    <scope>NUCLEOTIDE SEQUENCE</scope>
</reference>
<dbReference type="AlphaFoldDB" id="A0AAD2G6B4"/>
<dbReference type="PANTHER" id="PTHR44013">
    <property type="entry name" value="ZINC-TYPE ALCOHOL DEHYDROGENASE-LIKE PROTEIN C16A3.02C"/>
    <property type="match status" value="1"/>
</dbReference>
<dbReference type="PANTHER" id="PTHR44013:SF1">
    <property type="entry name" value="ZINC-TYPE ALCOHOL DEHYDROGENASE-LIKE PROTEIN C16A3.02C"/>
    <property type="match status" value="1"/>
</dbReference>
<dbReference type="Gene3D" id="3.90.180.10">
    <property type="entry name" value="Medium-chain alcohol dehydrogenases, catalytic domain"/>
    <property type="match status" value="1"/>
</dbReference>
<dbReference type="GO" id="GO:0008270">
    <property type="term" value="F:zinc ion binding"/>
    <property type="evidence" value="ECO:0007669"/>
    <property type="project" value="InterPro"/>
</dbReference>
<dbReference type="SMART" id="SM00829">
    <property type="entry name" value="PKS_ER"/>
    <property type="match status" value="1"/>
</dbReference>
<keyword evidence="3" id="KW-1185">Reference proteome</keyword>
<organism evidence="2 3">
    <name type="scientific">Cylindrotheca closterium</name>
    <dbReference type="NCBI Taxonomy" id="2856"/>
    <lineage>
        <taxon>Eukaryota</taxon>
        <taxon>Sar</taxon>
        <taxon>Stramenopiles</taxon>
        <taxon>Ochrophyta</taxon>
        <taxon>Bacillariophyta</taxon>
        <taxon>Bacillariophyceae</taxon>
        <taxon>Bacillariophycidae</taxon>
        <taxon>Bacillariales</taxon>
        <taxon>Bacillariaceae</taxon>
        <taxon>Cylindrotheca</taxon>
    </lineage>
</organism>
<dbReference type="Proteomes" id="UP001295423">
    <property type="component" value="Unassembled WGS sequence"/>
</dbReference>
<dbReference type="InterPro" id="IPR036291">
    <property type="entry name" value="NAD(P)-bd_dom_sf"/>
</dbReference>
<dbReference type="SUPFAM" id="SSF50129">
    <property type="entry name" value="GroES-like"/>
    <property type="match status" value="1"/>
</dbReference>
<dbReference type="PROSITE" id="PS01162">
    <property type="entry name" value="QOR_ZETA_CRYSTAL"/>
    <property type="match status" value="1"/>
</dbReference>
<dbReference type="Pfam" id="PF13602">
    <property type="entry name" value="ADH_zinc_N_2"/>
    <property type="match status" value="1"/>
</dbReference>
<accession>A0AAD2G6B4</accession>
<dbReference type="InterPro" id="IPR011032">
    <property type="entry name" value="GroES-like_sf"/>
</dbReference>
<dbReference type="CDD" id="cd05289">
    <property type="entry name" value="MDR_like_2"/>
    <property type="match status" value="1"/>
</dbReference>
<dbReference type="GO" id="GO:0016491">
    <property type="term" value="F:oxidoreductase activity"/>
    <property type="evidence" value="ECO:0007669"/>
    <property type="project" value="InterPro"/>
</dbReference>